<protein>
    <submittedName>
        <fullName evidence="1">Uncharacterized protein</fullName>
    </submittedName>
</protein>
<sequence length="71" mass="7660">MPGPIIPAVEMVVGRRGDGFRDFARNDGACVPSEPKPTRPGRVAEIQVRQECRRPPRYAASAGAFVGANRP</sequence>
<dbReference type="AlphaFoldDB" id="A0A9W6IQJ4"/>
<organism evidence="1 2">
    <name type="scientific">Methylopila capsulata</name>
    <dbReference type="NCBI Taxonomy" id="61654"/>
    <lineage>
        <taxon>Bacteria</taxon>
        <taxon>Pseudomonadati</taxon>
        <taxon>Pseudomonadota</taxon>
        <taxon>Alphaproteobacteria</taxon>
        <taxon>Hyphomicrobiales</taxon>
        <taxon>Methylopilaceae</taxon>
        <taxon>Methylopila</taxon>
    </lineage>
</organism>
<reference evidence="1" key="2">
    <citation type="submission" date="2023-01" db="EMBL/GenBank/DDBJ databases">
        <authorList>
            <person name="Sun Q."/>
            <person name="Evtushenko L."/>
        </authorList>
    </citation>
    <scope>NUCLEOTIDE SEQUENCE</scope>
    <source>
        <strain evidence="1">VKM B-1606</strain>
    </source>
</reference>
<reference evidence="1" key="1">
    <citation type="journal article" date="2014" name="Int. J. Syst. Evol. Microbiol.">
        <title>Complete genome sequence of Corynebacterium casei LMG S-19264T (=DSM 44701T), isolated from a smear-ripened cheese.</title>
        <authorList>
            <consortium name="US DOE Joint Genome Institute (JGI-PGF)"/>
            <person name="Walter F."/>
            <person name="Albersmeier A."/>
            <person name="Kalinowski J."/>
            <person name="Ruckert C."/>
        </authorList>
    </citation>
    <scope>NUCLEOTIDE SEQUENCE</scope>
    <source>
        <strain evidence="1">VKM B-1606</strain>
    </source>
</reference>
<name>A0A9W6IQJ4_9HYPH</name>
<gene>
    <name evidence="1" type="ORF">GCM10008170_06960</name>
</gene>
<evidence type="ECO:0000313" key="1">
    <source>
        <dbReference type="EMBL" id="GLK54677.1"/>
    </source>
</evidence>
<dbReference type="EMBL" id="BSFF01000001">
    <property type="protein sequence ID" value="GLK54677.1"/>
    <property type="molecule type" value="Genomic_DNA"/>
</dbReference>
<proteinExistence type="predicted"/>
<evidence type="ECO:0000313" key="2">
    <source>
        <dbReference type="Proteomes" id="UP001143400"/>
    </source>
</evidence>
<comment type="caution">
    <text evidence="1">The sequence shown here is derived from an EMBL/GenBank/DDBJ whole genome shotgun (WGS) entry which is preliminary data.</text>
</comment>
<dbReference type="Proteomes" id="UP001143400">
    <property type="component" value="Unassembled WGS sequence"/>
</dbReference>
<accession>A0A9W6IQJ4</accession>